<feature type="compositionally biased region" description="Basic and acidic residues" evidence="1">
    <location>
        <begin position="98"/>
        <end position="115"/>
    </location>
</feature>
<protein>
    <submittedName>
        <fullName evidence="2">Uncharacterized protein</fullName>
    </submittedName>
</protein>
<reference evidence="2 3" key="1">
    <citation type="submission" date="2023-01" db="EMBL/GenBank/DDBJ databases">
        <title>Analysis of 21 Apiospora genomes using comparative genomics revels a genus with tremendous synthesis potential of carbohydrate active enzymes and secondary metabolites.</title>
        <authorList>
            <person name="Sorensen T."/>
        </authorList>
    </citation>
    <scope>NUCLEOTIDE SEQUENCE [LARGE SCALE GENOMIC DNA]</scope>
    <source>
        <strain evidence="2 3">CBS 20057</strain>
    </source>
</reference>
<name>A0ABR1RYQ0_9PEZI</name>
<feature type="region of interest" description="Disordered" evidence="1">
    <location>
        <begin position="283"/>
        <end position="309"/>
    </location>
</feature>
<feature type="compositionally biased region" description="Polar residues" evidence="1">
    <location>
        <begin position="124"/>
        <end position="134"/>
    </location>
</feature>
<evidence type="ECO:0000256" key="1">
    <source>
        <dbReference type="SAM" id="MobiDB-lite"/>
    </source>
</evidence>
<gene>
    <name evidence="2" type="ORF">PG991_006909</name>
</gene>
<dbReference type="EMBL" id="JAQQWI010000009">
    <property type="protein sequence ID" value="KAK8023028.1"/>
    <property type="molecule type" value="Genomic_DNA"/>
</dbReference>
<keyword evidence="3" id="KW-1185">Reference proteome</keyword>
<dbReference type="Proteomes" id="UP001396898">
    <property type="component" value="Unassembled WGS sequence"/>
</dbReference>
<feature type="compositionally biased region" description="Polar residues" evidence="1">
    <location>
        <begin position="209"/>
        <end position="218"/>
    </location>
</feature>
<evidence type="ECO:0000313" key="2">
    <source>
        <dbReference type="EMBL" id="KAK8023028.1"/>
    </source>
</evidence>
<feature type="region of interest" description="Disordered" evidence="1">
    <location>
        <begin position="173"/>
        <end position="240"/>
    </location>
</feature>
<feature type="region of interest" description="Disordered" evidence="1">
    <location>
        <begin position="1"/>
        <end position="70"/>
    </location>
</feature>
<feature type="region of interest" description="Disordered" evidence="1">
    <location>
        <begin position="89"/>
        <end position="134"/>
    </location>
</feature>
<evidence type="ECO:0000313" key="3">
    <source>
        <dbReference type="Proteomes" id="UP001396898"/>
    </source>
</evidence>
<feature type="compositionally biased region" description="Basic and acidic residues" evidence="1">
    <location>
        <begin position="292"/>
        <end position="308"/>
    </location>
</feature>
<organism evidence="2 3">
    <name type="scientific">Apiospora marii</name>
    <dbReference type="NCBI Taxonomy" id="335849"/>
    <lineage>
        <taxon>Eukaryota</taxon>
        <taxon>Fungi</taxon>
        <taxon>Dikarya</taxon>
        <taxon>Ascomycota</taxon>
        <taxon>Pezizomycotina</taxon>
        <taxon>Sordariomycetes</taxon>
        <taxon>Xylariomycetidae</taxon>
        <taxon>Amphisphaeriales</taxon>
        <taxon>Apiosporaceae</taxon>
        <taxon>Apiospora</taxon>
    </lineage>
</organism>
<proteinExistence type="predicted"/>
<accession>A0ABR1RYQ0</accession>
<comment type="caution">
    <text evidence="2">The sequence shown here is derived from an EMBL/GenBank/DDBJ whole genome shotgun (WGS) entry which is preliminary data.</text>
</comment>
<sequence>MPSQGQHNLGTGDDLGHSGVHWSDLSGEERQDEYAADNCNPSENHGPLQSEEVIVAPSTPGVAGRTHDEEDQFTSFQIEALSYMARRKRSISPNQDGDQNKRPCYDPGTLRERPSQNHRFTRIGSASQEQQSPGMRIVNVSSNYENLHSHGFQFNTTTTGLFTPTSTMQQYEHASQCSGPVARPQWSSYDIHHGGLDSPPSTMAEAKKSTPNQAQNDPGSHGHCPPLSDSNDDYPLDSDNEHDMLQLLDSAEACIETHMPPSSVLNMWDRDSRSADVYDENLQYSPPSLAADPHDETEQNHTTTGKDDFLDEDVDWDAVYAISASIPKDASLVGSREREEPCTEDLIPAHEQQLAYDGDEDGLQPPAPFQRSRFPEKVHDRSVIRGLSSEVKLRTCFRIEELLEQAAHCYNHHQQAVFELYARVKYSNREELARKQYFLLGDLFEDQERCLSGTLSKWKAEDPKDQQGQAFLGADWYKMCRCMCKVKRDSNNEAGWVLDILDIRETNWDGIRVAKMIVGEDSGERADE</sequence>